<name>A0A4C1ZU80_EUMVA</name>
<organism evidence="1 2">
    <name type="scientific">Eumeta variegata</name>
    <name type="common">Bagworm moth</name>
    <name type="synonym">Eumeta japonica</name>
    <dbReference type="NCBI Taxonomy" id="151549"/>
    <lineage>
        <taxon>Eukaryota</taxon>
        <taxon>Metazoa</taxon>
        <taxon>Ecdysozoa</taxon>
        <taxon>Arthropoda</taxon>
        <taxon>Hexapoda</taxon>
        <taxon>Insecta</taxon>
        <taxon>Pterygota</taxon>
        <taxon>Neoptera</taxon>
        <taxon>Endopterygota</taxon>
        <taxon>Lepidoptera</taxon>
        <taxon>Glossata</taxon>
        <taxon>Ditrysia</taxon>
        <taxon>Tineoidea</taxon>
        <taxon>Psychidae</taxon>
        <taxon>Oiketicinae</taxon>
        <taxon>Eumeta</taxon>
    </lineage>
</organism>
<gene>
    <name evidence="1" type="ORF">EVAR_49729_1</name>
</gene>
<proteinExistence type="predicted"/>
<accession>A0A4C1ZU80</accession>
<keyword evidence="2" id="KW-1185">Reference proteome</keyword>
<sequence length="71" mass="7934">MFGVDQDPPLPEPVAESVDCCLEDAAVLHSYTGSTGWGRAQSVEERRFRSVWTRSAFLNPETKTSFLEKIS</sequence>
<dbReference type="EMBL" id="BGZK01002066">
    <property type="protein sequence ID" value="GBP90205.1"/>
    <property type="molecule type" value="Genomic_DNA"/>
</dbReference>
<protein>
    <submittedName>
        <fullName evidence="1">Uncharacterized protein</fullName>
    </submittedName>
</protein>
<reference evidence="1 2" key="1">
    <citation type="journal article" date="2019" name="Commun. Biol.">
        <title>The bagworm genome reveals a unique fibroin gene that provides high tensile strength.</title>
        <authorList>
            <person name="Kono N."/>
            <person name="Nakamura H."/>
            <person name="Ohtoshi R."/>
            <person name="Tomita M."/>
            <person name="Numata K."/>
            <person name="Arakawa K."/>
        </authorList>
    </citation>
    <scope>NUCLEOTIDE SEQUENCE [LARGE SCALE GENOMIC DNA]</scope>
</reference>
<evidence type="ECO:0000313" key="2">
    <source>
        <dbReference type="Proteomes" id="UP000299102"/>
    </source>
</evidence>
<evidence type="ECO:0000313" key="1">
    <source>
        <dbReference type="EMBL" id="GBP90205.1"/>
    </source>
</evidence>
<dbReference type="Proteomes" id="UP000299102">
    <property type="component" value="Unassembled WGS sequence"/>
</dbReference>
<comment type="caution">
    <text evidence="1">The sequence shown here is derived from an EMBL/GenBank/DDBJ whole genome shotgun (WGS) entry which is preliminary data.</text>
</comment>
<dbReference type="AlphaFoldDB" id="A0A4C1ZU80"/>